<feature type="compositionally biased region" description="Basic residues" evidence="1">
    <location>
        <begin position="198"/>
        <end position="211"/>
    </location>
</feature>
<feature type="compositionally biased region" description="Basic residues" evidence="1">
    <location>
        <begin position="234"/>
        <end position="249"/>
    </location>
</feature>
<dbReference type="Proteomes" id="UP001285441">
    <property type="component" value="Unassembled WGS sequence"/>
</dbReference>
<feature type="compositionally biased region" description="Basic and acidic residues" evidence="1">
    <location>
        <begin position="212"/>
        <end position="233"/>
    </location>
</feature>
<dbReference type="EMBL" id="JAULSW010000006">
    <property type="protein sequence ID" value="KAK3378438.1"/>
    <property type="molecule type" value="Genomic_DNA"/>
</dbReference>
<name>A0AAE0KL20_9PEZI</name>
<dbReference type="Pfam" id="PF09428">
    <property type="entry name" value="DUF2011"/>
    <property type="match status" value="1"/>
</dbReference>
<protein>
    <submittedName>
        <fullName evidence="2">Uncharacterized protein</fullName>
    </submittedName>
</protein>
<reference evidence="2" key="2">
    <citation type="submission" date="2023-06" db="EMBL/GenBank/DDBJ databases">
        <authorList>
            <consortium name="Lawrence Berkeley National Laboratory"/>
            <person name="Haridas S."/>
            <person name="Hensen N."/>
            <person name="Bonometti L."/>
            <person name="Westerberg I."/>
            <person name="Brannstrom I.O."/>
            <person name="Guillou S."/>
            <person name="Cros-Aarteil S."/>
            <person name="Calhoun S."/>
            <person name="Kuo A."/>
            <person name="Mondo S."/>
            <person name="Pangilinan J."/>
            <person name="Riley R."/>
            <person name="LaButti K."/>
            <person name="Andreopoulos B."/>
            <person name="Lipzen A."/>
            <person name="Chen C."/>
            <person name="Yanf M."/>
            <person name="Daum C."/>
            <person name="Ng V."/>
            <person name="Clum A."/>
            <person name="Steindorff A."/>
            <person name="Ohm R."/>
            <person name="Martin F."/>
            <person name="Silar P."/>
            <person name="Natvig D."/>
            <person name="Lalanne C."/>
            <person name="Gautier V."/>
            <person name="Ament-velasquez S.L."/>
            <person name="Kruys A."/>
            <person name="Hutchinson M.I."/>
            <person name="Powell A.J."/>
            <person name="Barry K."/>
            <person name="Miller A.N."/>
            <person name="Grigoriev I.V."/>
            <person name="Debuchy R."/>
            <person name="Gladieux P."/>
            <person name="Thoren M.H."/>
            <person name="Johannesson H."/>
        </authorList>
    </citation>
    <scope>NUCLEOTIDE SEQUENCE</scope>
    <source>
        <strain evidence="2">CBS 232.78</strain>
    </source>
</reference>
<comment type="caution">
    <text evidence="2">The sequence shown here is derived from an EMBL/GenBank/DDBJ whole genome shotgun (WGS) entry which is preliminary data.</text>
</comment>
<feature type="compositionally biased region" description="Acidic residues" evidence="1">
    <location>
        <begin position="263"/>
        <end position="276"/>
    </location>
</feature>
<sequence length="276" mass="30695">MFELPDAKRVRRQDLYDSASERQSSPEDDDGQEAEVRAKLNARLSALFALNISNAHDPMEEAVVAEAEAADGGVDANVEPEFEFRLFSTSAPKVVLASDAEMAGIHQGPAISRRPLSCHIRGELTPKEQERFQFSAVSGSQVVDGARQRAWGLEVPWRVTKITISTGEKGKNISIKPQPPSAAASFLGGQESSEVVQGKRKRPGKKRRIALRIKDKAKKEQELEKMTKEEHLKEKKKRLNRERKLKRRQKEKEKKLVNKGEGGDDAGAETQSESEA</sequence>
<accession>A0AAE0KL20</accession>
<reference evidence="2" key="1">
    <citation type="journal article" date="2023" name="Mol. Phylogenet. Evol.">
        <title>Genome-scale phylogeny and comparative genomics of the fungal order Sordariales.</title>
        <authorList>
            <person name="Hensen N."/>
            <person name="Bonometti L."/>
            <person name="Westerberg I."/>
            <person name="Brannstrom I.O."/>
            <person name="Guillou S."/>
            <person name="Cros-Aarteil S."/>
            <person name="Calhoun S."/>
            <person name="Haridas S."/>
            <person name="Kuo A."/>
            <person name="Mondo S."/>
            <person name="Pangilinan J."/>
            <person name="Riley R."/>
            <person name="LaButti K."/>
            <person name="Andreopoulos B."/>
            <person name="Lipzen A."/>
            <person name="Chen C."/>
            <person name="Yan M."/>
            <person name="Daum C."/>
            <person name="Ng V."/>
            <person name="Clum A."/>
            <person name="Steindorff A."/>
            <person name="Ohm R.A."/>
            <person name="Martin F."/>
            <person name="Silar P."/>
            <person name="Natvig D.O."/>
            <person name="Lalanne C."/>
            <person name="Gautier V."/>
            <person name="Ament-Velasquez S.L."/>
            <person name="Kruys A."/>
            <person name="Hutchinson M.I."/>
            <person name="Powell A.J."/>
            <person name="Barry K."/>
            <person name="Miller A.N."/>
            <person name="Grigoriev I.V."/>
            <person name="Debuchy R."/>
            <person name="Gladieux P."/>
            <person name="Hiltunen Thoren M."/>
            <person name="Johannesson H."/>
        </authorList>
    </citation>
    <scope>NUCLEOTIDE SEQUENCE</scope>
    <source>
        <strain evidence="2">CBS 232.78</strain>
    </source>
</reference>
<dbReference type="AlphaFoldDB" id="A0AAE0KL20"/>
<gene>
    <name evidence="2" type="ORF">B0H63DRAFT_479880</name>
</gene>
<evidence type="ECO:0000256" key="1">
    <source>
        <dbReference type="SAM" id="MobiDB-lite"/>
    </source>
</evidence>
<feature type="compositionally biased region" description="Basic and acidic residues" evidence="1">
    <location>
        <begin position="250"/>
        <end position="262"/>
    </location>
</feature>
<feature type="region of interest" description="Disordered" evidence="1">
    <location>
        <begin position="170"/>
        <end position="276"/>
    </location>
</feature>
<keyword evidence="3" id="KW-1185">Reference proteome</keyword>
<dbReference type="InterPro" id="IPR018555">
    <property type="entry name" value="C630.06c-like"/>
</dbReference>
<evidence type="ECO:0000313" key="2">
    <source>
        <dbReference type="EMBL" id="KAK3378438.1"/>
    </source>
</evidence>
<proteinExistence type="predicted"/>
<feature type="region of interest" description="Disordered" evidence="1">
    <location>
        <begin position="1"/>
        <end position="34"/>
    </location>
</feature>
<organism evidence="2 3">
    <name type="scientific">Podospora didyma</name>
    <dbReference type="NCBI Taxonomy" id="330526"/>
    <lineage>
        <taxon>Eukaryota</taxon>
        <taxon>Fungi</taxon>
        <taxon>Dikarya</taxon>
        <taxon>Ascomycota</taxon>
        <taxon>Pezizomycotina</taxon>
        <taxon>Sordariomycetes</taxon>
        <taxon>Sordariomycetidae</taxon>
        <taxon>Sordariales</taxon>
        <taxon>Podosporaceae</taxon>
        <taxon>Podospora</taxon>
    </lineage>
</organism>
<feature type="compositionally biased region" description="Basic and acidic residues" evidence="1">
    <location>
        <begin position="1"/>
        <end position="15"/>
    </location>
</feature>
<feature type="non-terminal residue" evidence="2">
    <location>
        <position position="1"/>
    </location>
</feature>
<evidence type="ECO:0000313" key="3">
    <source>
        <dbReference type="Proteomes" id="UP001285441"/>
    </source>
</evidence>